<dbReference type="GO" id="GO:0000981">
    <property type="term" value="F:DNA-binding transcription factor activity, RNA polymerase II-specific"/>
    <property type="evidence" value="ECO:0007669"/>
    <property type="project" value="TreeGrafter"/>
</dbReference>
<evidence type="ECO:0000256" key="3">
    <source>
        <dbReference type="ARBA" id="ARBA00022771"/>
    </source>
</evidence>
<evidence type="ECO:0000313" key="8">
    <source>
        <dbReference type="Proteomes" id="UP000261660"/>
    </source>
</evidence>
<keyword evidence="4" id="KW-0862">Zinc</keyword>
<dbReference type="AlphaFoldDB" id="A0A3Q3FE84"/>
<proteinExistence type="predicted"/>
<keyword evidence="8" id="KW-1185">Reference proteome</keyword>
<organism evidence="7 8">
    <name type="scientific">Labrus bergylta</name>
    <name type="common">ballan wrasse</name>
    <dbReference type="NCBI Taxonomy" id="56723"/>
    <lineage>
        <taxon>Eukaryota</taxon>
        <taxon>Metazoa</taxon>
        <taxon>Chordata</taxon>
        <taxon>Craniata</taxon>
        <taxon>Vertebrata</taxon>
        <taxon>Euteleostomi</taxon>
        <taxon>Actinopterygii</taxon>
        <taxon>Neopterygii</taxon>
        <taxon>Teleostei</taxon>
        <taxon>Neoteleostei</taxon>
        <taxon>Acanthomorphata</taxon>
        <taxon>Eupercaria</taxon>
        <taxon>Labriformes</taxon>
        <taxon>Labridae</taxon>
        <taxon>Labrus</taxon>
    </lineage>
</organism>
<dbReference type="FunFam" id="3.30.160.60:FF:001732">
    <property type="entry name" value="Zgc:162936"/>
    <property type="match status" value="1"/>
</dbReference>
<keyword evidence="1" id="KW-0479">Metal-binding</keyword>
<dbReference type="GO" id="GO:0045893">
    <property type="term" value="P:positive regulation of DNA-templated transcription"/>
    <property type="evidence" value="ECO:0007669"/>
    <property type="project" value="UniProtKB-ARBA"/>
</dbReference>
<dbReference type="GeneTree" id="ENSGT00950000182774"/>
<dbReference type="PANTHER" id="PTHR23235">
    <property type="entry name" value="KRUEPPEL-LIKE TRANSCRIPTION FACTOR"/>
    <property type="match status" value="1"/>
</dbReference>
<dbReference type="GO" id="GO:0005694">
    <property type="term" value="C:chromosome"/>
    <property type="evidence" value="ECO:0007669"/>
    <property type="project" value="UniProtKB-ARBA"/>
</dbReference>
<dbReference type="Proteomes" id="UP000261660">
    <property type="component" value="Unplaced"/>
</dbReference>
<evidence type="ECO:0000256" key="1">
    <source>
        <dbReference type="ARBA" id="ARBA00022723"/>
    </source>
</evidence>
<evidence type="ECO:0000259" key="6">
    <source>
        <dbReference type="PROSITE" id="PS50157"/>
    </source>
</evidence>
<keyword evidence="3 5" id="KW-0863">Zinc-finger</keyword>
<keyword evidence="2" id="KW-0677">Repeat</keyword>
<dbReference type="Gene3D" id="3.30.160.60">
    <property type="entry name" value="Classic Zinc Finger"/>
    <property type="match status" value="2"/>
</dbReference>
<evidence type="ECO:0000256" key="4">
    <source>
        <dbReference type="ARBA" id="ARBA00022833"/>
    </source>
</evidence>
<dbReference type="SUPFAM" id="SSF57667">
    <property type="entry name" value="beta-beta-alpha zinc fingers"/>
    <property type="match status" value="1"/>
</dbReference>
<dbReference type="PANTHER" id="PTHR23235:SF176">
    <property type="entry name" value="C2H2-TYPE DOMAIN-CONTAINING PROTEIN"/>
    <property type="match status" value="1"/>
</dbReference>
<feature type="domain" description="C2H2-type" evidence="6">
    <location>
        <begin position="10"/>
        <end position="29"/>
    </location>
</feature>
<evidence type="ECO:0000256" key="2">
    <source>
        <dbReference type="ARBA" id="ARBA00022737"/>
    </source>
</evidence>
<evidence type="ECO:0000313" key="7">
    <source>
        <dbReference type="Ensembl" id="ENSLBEP00000017507.1"/>
    </source>
</evidence>
<reference evidence="7" key="1">
    <citation type="submission" date="2025-08" db="UniProtKB">
        <authorList>
            <consortium name="Ensembl"/>
        </authorList>
    </citation>
    <scope>IDENTIFICATION</scope>
</reference>
<accession>A0A3Q3FE84</accession>
<dbReference type="Ensembl" id="ENSLBET00000018491.1">
    <property type="protein sequence ID" value="ENSLBEP00000017507.1"/>
    <property type="gene ID" value="ENSLBEG00000013484.1"/>
</dbReference>
<dbReference type="InterPro" id="IPR013087">
    <property type="entry name" value="Znf_C2H2_type"/>
</dbReference>
<protein>
    <submittedName>
        <fullName evidence="7">Zinc finger protein OZF-like</fullName>
    </submittedName>
</protein>
<name>A0A3Q3FE84_9LABR</name>
<dbReference type="InterPro" id="IPR036236">
    <property type="entry name" value="Znf_C2H2_sf"/>
</dbReference>
<dbReference type="GO" id="GO:0008270">
    <property type="term" value="F:zinc ion binding"/>
    <property type="evidence" value="ECO:0007669"/>
    <property type="project" value="UniProtKB-KW"/>
</dbReference>
<evidence type="ECO:0000256" key="5">
    <source>
        <dbReference type="PROSITE-ProRule" id="PRU00042"/>
    </source>
</evidence>
<sequence length="64" mass="7499">GGETLRYVYSFDRPCRLQVHQRTHTGERPFECSHCHKRFQSKSVLLHTRPHVPGQREPLTLPSC</sequence>
<dbReference type="GO" id="GO:0000978">
    <property type="term" value="F:RNA polymerase II cis-regulatory region sequence-specific DNA binding"/>
    <property type="evidence" value="ECO:0007669"/>
    <property type="project" value="TreeGrafter"/>
</dbReference>
<dbReference type="PROSITE" id="PS50157">
    <property type="entry name" value="ZINC_FINGER_C2H2_2"/>
    <property type="match status" value="1"/>
</dbReference>
<reference evidence="7" key="2">
    <citation type="submission" date="2025-09" db="UniProtKB">
        <authorList>
            <consortium name="Ensembl"/>
        </authorList>
    </citation>
    <scope>IDENTIFICATION</scope>
</reference>